<feature type="transmembrane region" description="Helical" evidence="1">
    <location>
        <begin position="84"/>
        <end position="105"/>
    </location>
</feature>
<gene>
    <name evidence="2" type="ORF">PUN28_003207</name>
</gene>
<dbReference type="EMBL" id="JADYXP020000003">
    <property type="protein sequence ID" value="KAL0127810.1"/>
    <property type="molecule type" value="Genomic_DNA"/>
</dbReference>
<evidence type="ECO:0000313" key="3">
    <source>
        <dbReference type="Proteomes" id="UP001430953"/>
    </source>
</evidence>
<keyword evidence="1" id="KW-0812">Transmembrane</keyword>
<name>A0AAW2GJX7_9HYME</name>
<dbReference type="AlphaFoldDB" id="A0AAW2GJX7"/>
<evidence type="ECO:0000313" key="2">
    <source>
        <dbReference type="EMBL" id="KAL0127810.1"/>
    </source>
</evidence>
<evidence type="ECO:0000256" key="1">
    <source>
        <dbReference type="SAM" id="Phobius"/>
    </source>
</evidence>
<keyword evidence="3" id="KW-1185">Reference proteome</keyword>
<proteinExistence type="predicted"/>
<reference evidence="2 3" key="1">
    <citation type="submission" date="2023-03" db="EMBL/GenBank/DDBJ databases">
        <title>High recombination rates correlate with genetic variation in Cardiocondyla obscurior ants.</title>
        <authorList>
            <person name="Errbii M."/>
        </authorList>
    </citation>
    <scope>NUCLEOTIDE SEQUENCE [LARGE SCALE GENOMIC DNA]</scope>
    <source>
        <strain evidence="2">Alpha-2009</strain>
        <tissue evidence="2">Whole body</tissue>
    </source>
</reference>
<accession>A0AAW2GJX7</accession>
<sequence>MLRTYDRCVNDRSATSPTALSATGVAWSTRSSALFRLILESFDSGFKHSCPRSSCFSSTSIIFLSFTFSSKVIPSFVLRSSISALRTAFCASPWVIIFSIFLSLVSRALRNLFVSPNNVPLSS</sequence>
<keyword evidence="1" id="KW-1133">Transmembrane helix</keyword>
<keyword evidence="1" id="KW-0472">Membrane</keyword>
<comment type="caution">
    <text evidence="2">The sequence shown here is derived from an EMBL/GenBank/DDBJ whole genome shotgun (WGS) entry which is preliminary data.</text>
</comment>
<protein>
    <submittedName>
        <fullName evidence="2">Uncharacterized protein</fullName>
    </submittedName>
</protein>
<organism evidence="2 3">
    <name type="scientific">Cardiocondyla obscurior</name>
    <dbReference type="NCBI Taxonomy" id="286306"/>
    <lineage>
        <taxon>Eukaryota</taxon>
        <taxon>Metazoa</taxon>
        <taxon>Ecdysozoa</taxon>
        <taxon>Arthropoda</taxon>
        <taxon>Hexapoda</taxon>
        <taxon>Insecta</taxon>
        <taxon>Pterygota</taxon>
        <taxon>Neoptera</taxon>
        <taxon>Endopterygota</taxon>
        <taxon>Hymenoptera</taxon>
        <taxon>Apocrita</taxon>
        <taxon>Aculeata</taxon>
        <taxon>Formicoidea</taxon>
        <taxon>Formicidae</taxon>
        <taxon>Myrmicinae</taxon>
        <taxon>Cardiocondyla</taxon>
    </lineage>
</organism>
<feature type="transmembrane region" description="Helical" evidence="1">
    <location>
        <begin position="55"/>
        <end position="78"/>
    </location>
</feature>
<dbReference type="Proteomes" id="UP001430953">
    <property type="component" value="Unassembled WGS sequence"/>
</dbReference>